<dbReference type="RefSeq" id="WP_214348435.1">
    <property type="nucleotide sequence ID" value="NZ_JAHBOH010000001.1"/>
</dbReference>
<keyword evidence="1" id="KW-0812">Transmembrane</keyword>
<accession>A0ABS5TY15</accession>
<dbReference type="Proteomes" id="UP000722125">
    <property type="component" value="Unassembled WGS sequence"/>
</dbReference>
<protein>
    <recommendedName>
        <fullName evidence="4">DUF3137 domain-containing protein</fullName>
    </recommendedName>
</protein>
<feature type="transmembrane region" description="Helical" evidence="1">
    <location>
        <begin position="6"/>
        <end position="25"/>
    </location>
</feature>
<evidence type="ECO:0008006" key="4">
    <source>
        <dbReference type="Google" id="ProtNLM"/>
    </source>
</evidence>
<gene>
    <name evidence="2" type="ORF">KIN34_06815</name>
</gene>
<comment type="caution">
    <text evidence="2">The sequence shown here is derived from an EMBL/GenBank/DDBJ whole genome shotgun (WGS) entry which is preliminary data.</text>
</comment>
<sequence length="233" mass="25887">MEGGGFVAVLVLGALAVVGVLVLSAHQHRKRQEAISAWALARGWRRVPEDRALVTRWRGRPFGTGDRRRISETVEGTYRGRPVRSFAYSYETRTTNAKGETETTTHRFHVVAMDLPAFLPDLEVAPETVASRLATAFGAHSLDVESDEFNRRFASRATDLAVGHAILHPRLVERLLAEPSAPPWRIEGTSVLTWSPGSTVVDRLDRRIMLLAAIADAVPRHVWLDHGYDPLAR</sequence>
<dbReference type="EMBL" id="JAHBOH010000001">
    <property type="protein sequence ID" value="MBT0993996.1"/>
    <property type="molecule type" value="Genomic_DNA"/>
</dbReference>
<keyword evidence="1" id="KW-1133">Transmembrane helix</keyword>
<evidence type="ECO:0000313" key="2">
    <source>
        <dbReference type="EMBL" id="MBT0993996.1"/>
    </source>
</evidence>
<evidence type="ECO:0000256" key="1">
    <source>
        <dbReference type="SAM" id="Phobius"/>
    </source>
</evidence>
<keyword evidence="1" id="KW-0472">Membrane</keyword>
<evidence type="ECO:0000313" key="3">
    <source>
        <dbReference type="Proteomes" id="UP000722125"/>
    </source>
</evidence>
<organism evidence="2 3">
    <name type="scientific">Cellulomonas fulva</name>
    <dbReference type="NCBI Taxonomy" id="2835530"/>
    <lineage>
        <taxon>Bacteria</taxon>
        <taxon>Bacillati</taxon>
        <taxon>Actinomycetota</taxon>
        <taxon>Actinomycetes</taxon>
        <taxon>Micrococcales</taxon>
        <taxon>Cellulomonadaceae</taxon>
        <taxon>Cellulomonas</taxon>
    </lineage>
</organism>
<name>A0ABS5TY15_9CELL</name>
<reference evidence="2 3" key="1">
    <citation type="submission" date="2021-05" db="EMBL/GenBank/DDBJ databases">
        <title>Description of Cellulomonas sp. DKR-3 sp. nov.</title>
        <authorList>
            <person name="Dahal R.H."/>
            <person name="Chaudhary D.K."/>
        </authorList>
    </citation>
    <scope>NUCLEOTIDE SEQUENCE [LARGE SCALE GENOMIC DNA]</scope>
    <source>
        <strain evidence="2 3">DKR-3</strain>
    </source>
</reference>
<proteinExistence type="predicted"/>
<keyword evidence="3" id="KW-1185">Reference proteome</keyword>